<keyword evidence="2" id="KW-1185">Reference proteome</keyword>
<dbReference type="EMBL" id="LFML01000122">
    <property type="protein sequence ID" value="KMO94801.1"/>
    <property type="molecule type" value="Genomic_DNA"/>
</dbReference>
<comment type="caution">
    <text evidence="1">The sequence shown here is derived from an EMBL/GenBank/DDBJ whole genome shotgun (WGS) entry which is preliminary data.</text>
</comment>
<dbReference type="RefSeq" id="WP_048479353.1">
    <property type="nucleotide sequence ID" value="NZ_JBIRUD010000004.1"/>
</dbReference>
<proteinExistence type="predicted"/>
<organism evidence="1 2">
    <name type="scientific">Streptomyces roseus</name>
    <dbReference type="NCBI Taxonomy" id="66430"/>
    <lineage>
        <taxon>Bacteria</taxon>
        <taxon>Bacillati</taxon>
        <taxon>Actinomycetota</taxon>
        <taxon>Actinomycetes</taxon>
        <taxon>Kitasatosporales</taxon>
        <taxon>Streptomycetaceae</taxon>
        <taxon>Streptomyces</taxon>
    </lineage>
</organism>
<dbReference type="PATRIC" id="fig|66430.4.peg.905"/>
<reference evidence="1 2" key="1">
    <citation type="submission" date="2015-06" db="EMBL/GenBank/DDBJ databases">
        <title>Recapitulation of the evolution of biosynthetic gene clusters reveals hidden chemical diversity on bacterial genomes.</title>
        <authorList>
            <person name="Cruz-Morales P."/>
            <person name="Martinez-Guerrero C."/>
            <person name="Morales-Escalante M.A."/>
            <person name="Yanez-Guerra L.A."/>
            <person name="Kopp J.F."/>
            <person name="Feldmann J."/>
            <person name="Ramos-Aboites H.E."/>
            <person name="Barona-Gomez F."/>
        </authorList>
    </citation>
    <scope>NUCLEOTIDE SEQUENCE [LARGE SCALE GENOMIC DNA]</scope>
    <source>
        <strain evidence="1 2">ATCC 31245</strain>
    </source>
</reference>
<protein>
    <submittedName>
        <fullName evidence="1">Uncharacterized protein</fullName>
    </submittedName>
</protein>
<dbReference type="Proteomes" id="UP000035932">
    <property type="component" value="Unassembled WGS sequence"/>
</dbReference>
<dbReference type="OrthoDB" id="4238821at2"/>
<evidence type="ECO:0000313" key="2">
    <source>
        <dbReference type="Proteomes" id="UP000035932"/>
    </source>
</evidence>
<name>A0A0J7AC37_9ACTN</name>
<sequence>MDAEREARIAELAARARPVWAEDRDGGALQEFLKEIGCDGVDAVMVTRQVVGCSLGEAQEMFLTAPCRASELAFHNAFMEALERSQGDA</sequence>
<dbReference type="AlphaFoldDB" id="A0A0J7AC37"/>
<accession>A0A0J7AC37</accession>
<gene>
    <name evidence="1" type="ORF">ACS04_26780</name>
</gene>
<evidence type="ECO:0000313" key="1">
    <source>
        <dbReference type="EMBL" id="KMO94801.1"/>
    </source>
</evidence>